<gene>
    <name evidence="1" type="ORF">HF325_001761</name>
</gene>
<organism evidence="1 2">
    <name type="scientific">Metschnikowia pulcherrima</name>
    <dbReference type="NCBI Taxonomy" id="27326"/>
    <lineage>
        <taxon>Eukaryota</taxon>
        <taxon>Fungi</taxon>
        <taxon>Dikarya</taxon>
        <taxon>Ascomycota</taxon>
        <taxon>Saccharomycotina</taxon>
        <taxon>Pichiomycetes</taxon>
        <taxon>Metschnikowiaceae</taxon>
        <taxon>Metschnikowia</taxon>
    </lineage>
</organism>
<proteinExistence type="predicted"/>
<evidence type="ECO:0000313" key="2">
    <source>
        <dbReference type="Proteomes" id="UP000649328"/>
    </source>
</evidence>
<dbReference type="EMBL" id="JACBPP010000002">
    <property type="protein sequence ID" value="KAF8004313.1"/>
    <property type="molecule type" value="Genomic_DNA"/>
</dbReference>
<name>A0A8H7GYZ6_9ASCO</name>
<reference evidence="1" key="1">
    <citation type="submission" date="2020-10" db="EMBL/GenBank/DDBJ databases">
        <title>The Whole-Genome Sequence of Metschnikowia persimmonesis, a Novel Endophytic Yeast Species Isolated from Medicinal Plant Diospyros kaki Thumb.</title>
        <authorList>
            <person name="Rahmat E."/>
            <person name="Kang Y."/>
        </authorList>
    </citation>
    <scope>NUCLEOTIDE SEQUENCE</scope>
    <source>
        <strain evidence="1">KIOM G15050</strain>
    </source>
</reference>
<evidence type="ECO:0000313" key="1">
    <source>
        <dbReference type="EMBL" id="KAF8004313.1"/>
    </source>
</evidence>
<dbReference type="AlphaFoldDB" id="A0A8H7GYZ6"/>
<sequence length="70" mass="7945">MRKDWFDSTLDIPMVNVVRLGGACEASFSEQRSTLAVAGGKNKKTMSLILKVQLFELLYFLTPMSFDLRE</sequence>
<accession>A0A8H7GYZ6</accession>
<comment type="caution">
    <text evidence="1">The sequence shown here is derived from an EMBL/GenBank/DDBJ whole genome shotgun (WGS) entry which is preliminary data.</text>
</comment>
<protein>
    <submittedName>
        <fullName evidence="1">Uncharacterized protein</fullName>
    </submittedName>
</protein>
<keyword evidence="2" id="KW-1185">Reference proteome</keyword>
<dbReference type="Proteomes" id="UP000649328">
    <property type="component" value="Unassembled WGS sequence"/>
</dbReference>